<gene>
    <name evidence="1" type="ORF">CCR75_002068</name>
</gene>
<dbReference type="AlphaFoldDB" id="A0A976IKI3"/>
<sequence>MLTVRADVPVLYQEFVDTAPDAKRVRLWSLTFRMWHPVLTRLESLQVLPFPVNSARCMTPAVARLPGT</sequence>
<reference evidence="1 2" key="1">
    <citation type="journal article" date="2021" name="Genome Biol.">
        <title>AFLAP: assembly-free linkage analysis pipeline using k-mers from genome sequencing data.</title>
        <authorList>
            <person name="Fletcher K."/>
            <person name="Zhang L."/>
            <person name="Gil J."/>
            <person name="Han R."/>
            <person name="Cavanaugh K."/>
            <person name="Michelmore R."/>
        </authorList>
    </citation>
    <scope>NUCLEOTIDE SEQUENCE [LARGE SCALE GENOMIC DNA]</scope>
    <source>
        <strain evidence="1 2">SF5</strain>
    </source>
</reference>
<evidence type="ECO:0000313" key="1">
    <source>
        <dbReference type="EMBL" id="TDH73470.1"/>
    </source>
</evidence>
<dbReference type="RefSeq" id="XP_067822968.1">
    <property type="nucleotide sequence ID" value="XM_067960168.1"/>
</dbReference>
<dbReference type="GeneID" id="94345839"/>
<keyword evidence="2" id="KW-1185">Reference proteome</keyword>
<proteinExistence type="predicted"/>
<dbReference type="Proteomes" id="UP000294530">
    <property type="component" value="Unassembled WGS sequence"/>
</dbReference>
<comment type="caution">
    <text evidence="1">The sequence shown here is derived from an EMBL/GenBank/DDBJ whole genome shotgun (WGS) entry which is preliminary data.</text>
</comment>
<protein>
    <submittedName>
        <fullName evidence="1">Uncharacterized protein</fullName>
    </submittedName>
</protein>
<name>A0A976IKI3_BRELC</name>
<dbReference type="KEGG" id="blac:94345839"/>
<organism evidence="1 2">
    <name type="scientific">Bremia lactucae</name>
    <name type="common">Lettuce downy mildew</name>
    <dbReference type="NCBI Taxonomy" id="4779"/>
    <lineage>
        <taxon>Eukaryota</taxon>
        <taxon>Sar</taxon>
        <taxon>Stramenopiles</taxon>
        <taxon>Oomycota</taxon>
        <taxon>Peronosporomycetes</taxon>
        <taxon>Peronosporales</taxon>
        <taxon>Peronosporaceae</taxon>
        <taxon>Bremia</taxon>
    </lineage>
</organism>
<dbReference type="EMBL" id="SHOA02000001">
    <property type="protein sequence ID" value="TDH73470.1"/>
    <property type="molecule type" value="Genomic_DNA"/>
</dbReference>
<accession>A0A976IKI3</accession>
<evidence type="ECO:0000313" key="2">
    <source>
        <dbReference type="Proteomes" id="UP000294530"/>
    </source>
</evidence>